<dbReference type="InterPro" id="IPR003173">
    <property type="entry name" value="PC4_C"/>
</dbReference>
<dbReference type="Gene3D" id="2.30.31.10">
    <property type="entry name" value="Transcriptional Coactivator Pc4, Chain A"/>
    <property type="match status" value="1"/>
</dbReference>
<evidence type="ECO:0000313" key="2">
    <source>
        <dbReference type="EMBL" id="SVB17077.1"/>
    </source>
</evidence>
<reference evidence="2" key="1">
    <citation type="submission" date="2018-05" db="EMBL/GenBank/DDBJ databases">
        <authorList>
            <person name="Lanie J.A."/>
            <person name="Ng W.-L."/>
            <person name="Kazmierczak K.M."/>
            <person name="Andrzejewski T.M."/>
            <person name="Davidsen T.M."/>
            <person name="Wayne K.J."/>
            <person name="Tettelin H."/>
            <person name="Glass J.I."/>
            <person name="Rusch D."/>
            <person name="Podicherti R."/>
            <person name="Tsui H.-C.T."/>
            <person name="Winkler M.E."/>
        </authorList>
    </citation>
    <scope>NUCLEOTIDE SEQUENCE</scope>
</reference>
<proteinExistence type="predicted"/>
<dbReference type="SUPFAM" id="SSF54447">
    <property type="entry name" value="ssDNA-binding transcriptional regulator domain"/>
    <property type="match status" value="1"/>
</dbReference>
<protein>
    <recommendedName>
        <fullName evidence="1">Transcriptional coactivator p15 (PC4) C-terminal domain-containing protein</fullName>
    </recommendedName>
</protein>
<sequence length="99" mass="11823">MEIHDAPEEYSKIISYNPEREEQIRLVVNTFRGIEYLSIRKYYLDFFEEWQPTHTGISIPLTIENSREIFIGLTEILSLAESKEVIEKHFKDLINDIYI</sequence>
<feature type="domain" description="Transcriptional coactivator p15 (PC4) C-terminal" evidence="1">
    <location>
        <begin position="21"/>
        <end position="61"/>
    </location>
</feature>
<name>A0A382BV32_9ZZZZ</name>
<dbReference type="EMBL" id="UINC01031280">
    <property type="protein sequence ID" value="SVB17077.1"/>
    <property type="molecule type" value="Genomic_DNA"/>
</dbReference>
<organism evidence="2">
    <name type="scientific">marine metagenome</name>
    <dbReference type="NCBI Taxonomy" id="408172"/>
    <lineage>
        <taxon>unclassified sequences</taxon>
        <taxon>metagenomes</taxon>
        <taxon>ecological metagenomes</taxon>
    </lineage>
</organism>
<accession>A0A382BV32</accession>
<dbReference type="GO" id="GO:0006355">
    <property type="term" value="P:regulation of DNA-templated transcription"/>
    <property type="evidence" value="ECO:0007669"/>
    <property type="project" value="InterPro"/>
</dbReference>
<dbReference type="AlphaFoldDB" id="A0A382BV32"/>
<evidence type="ECO:0000259" key="1">
    <source>
        <dbReference type="Pfam" id="PF02229"/>
    </source>
</evidence>
<dbReference type="Pfam" id="PF02229">
    <property type="entry name" value="PC4"/>
    <property type="match status" value="1"/>
</dbReference>
<gene>
    <name evidence="2" type="ORF">METZ01_LOCUS169931</name>
</gene>
<dbReference type="GO" id="GO:0003677">
    <property type="term" value="F:DNA binding"/>
    <property type="evidence" value="ECO:0007669"/>
    <property type="project" value="InterPro"/>
</dbReference>
<dbReference type="InterPro" id="IPR009044">
    <property type="entry name" value="ssDNA-bd_transcriptional_reg"/>
</dbReference>